<organism evidence="2 3">
    <name type="scientific">Almyronema epifaneia S1</name>
    <dbReference type="NCBI Taxonomy" id="2991925"/>
    <lineage>
        <taxon>Bacteria</taxon>
        <taxon>Bacillati</taxon>
        <taxon>Cyanobacteriota</taxon>
        <taxon>Cyanophyceae</taxon>
        <taxon>Nodosilineales</taxon>
        <taxon>Nodosilineaceae</taxon>
        <taxon>Almyronema</taxon>
        <taxon>Almyronema epifaneia</taxon>
    </lineage>
</organism>
<dbReference type="SUPFAM" id="SSF53300">
    <property type="entry name" value="vWA-like"/>
    <property type="match status" value="1"/>
</dbReference>
<dbReference type="InterPro" id="IPR036465">
    <property type="entry name" value="vWFA_dom_sf"/>
</dbReference>
<keyword evidence="3" id="KW-1185">Reference proteome</keyword>
<protein>
    <submittedName>
        <fullName evidence="2">VWA domain-containing protein</fullName>
    </submittedName>
</protein>
<feature type="domain" description="VWFA" evidence="1">
    <location>
        <begin position="44"/>
        <end position="216"/>
    </location>
</feature>
<name>A0ABW6IBX0_9CYAN</name>
<dbReference type="InterPro" id="IPR051266">
    <property type="entry name" value="CLCR"/>
</dbReference>
<dbReference type="PANTHER" id="PTHR10579">
    <property type="entry name" value="CALCIUM-ACTIVATED CHLORIDE CHANNEL REGULATOR"/>
    <property type="match status" value="1"/>
</dbReference>
<dbReference type="PROSITE" id="PS50234">
    <property type="entry name" value="VWFA"/>
    <property type="match status" value="1"/>
</dbReference>
<dbReference type="Gene3D" id="3.40.50.410">
    <property type="entry name" value="von Willebrand factor, type A domain"/>
    <property type="match status" value="1"/>
</dbReference>
<dbReference type="SMART" id="SM00327">
    <property type="entry name" value="VWA"/>
    <property type="match status" value="1"/>
</dbReference>
<dbReference type="RefSeq" id="WP_377962637.1">
    <property type="nucleotide sequence ID" value="NZ_JBHZOL010000031.1"/>
</dbReference>
<reference evidence="2 3" key="1">
    <citation type="submission" date="2024-10" db="EMBL/GenBank/DDBJ databases">
        <authorList>
            <person name="Ratan Roy A."/>
            <person name="Morales Sandoval P.H."/>
            <person name="De Los Santos Villalobos S."/>
            <person name="Chakraborty S."/>
            <person name="Mukherjee J."/>
        </authorList>
    </citation>
    <scope>NUCLEOTIDE SEQUENCE [LARGE SCALE GENOMIC DNA]</scope>
    <source>
        <strain evidence="2 3">S1</strain>
    </source>
</reference>
<dbReference type="Pfam" id="PF00092">
    <property type="entry name" value="VWA"/>
    <property type="match status" value="1"/>
</dbReference>
<evidence type="ECO:0000259" key="1">
    <source>
        <dbReference type="PROSITE" id="PS50234"/>
    </source>
</evidence>
<dbReference type="PANTHER" id="PTHR10579:SF43">
    <property type="entry name" value="ZINC FINGER (C3HC4-TYPE RING FINGER) FAMILY PROTEIN"/>
    <property type="match status" value="1"/>
</dbReference>
<dbReference type="InterPro" id="IPR002035">
    <property type="entry name" value="VWF_A"/>
</dbReference>
<dbReference type="EMBL" id="JBHZOL010000031">
    <property type="protein sequence ID" value="MFE4105664.1"/>
    <property type="molecule type" value="Genomic_DNA"/>
</dbReference>
<gene>
    <name evidence="2" type="ORF">ACFVKH_05200</name>
</gene>
<evidence type="ECO:0000313" key="2">
    <source>
        <dbReference type="EMBL" id="MFE4105664.1"/>
    </source>
</evidence>
<sequence length="411" mass="43883">MTLPTLELIPMHGAIAAHRSTTLDVLIKISPPAVLATVTRPPLNLSLVIDRSGSMAGPKLDYAKQAACYAIEQLLPSDRISVVLFDTRVQTVVANTLATDKHRILQTIRDIRAGSSTALHAGWVEGGMQVSQYLNPEHLNRVLLLSDGLANVGETNPDAIAQDVHGLSQRGIGTSAMGVGNDYSEDLLEAMARSGDGNFYHIASPDQLPHIFQTELQGLVATVGQKVSLGLSPQAGTTVMDILNDFDKTEYGRLKLPNLVVGNPITVVARLRLPALAQATSLCQVRLAWDDPQQGGRQVLQAALQLPIVGAEQMSDFPANPVVQEQVALLMAARARQEAIAKADSGDLAGAGAALRSASQAFSAMPASPRLDSEATTLNDLATEFEQGHTAGARKKAFSQRFNLTRSRRLE</sequence>
<proteinExistence type="predicted"/>
<evidence type="ECO:0000313" key="3">
    <source>
        <dbReference type="Proteomes" id="UP001600165"/>
    </source>
</evidence>
<dbReference type="Proteomes" id="UP001600165">
    <property type="component" value="Unassembled WGS sequence"/>
</dbReference>
<comment type="caution">
    <text evidence="2">The sequence shown here is derived from an EMBL/GenBank/DDBJ whole genome shotgun (WGS) entry which is preliminary data.</text>
</comment>
<accession>A0ABW6IBX0</accession>